<dbReference type="AlphaFoldDB" id="A0A158P410"/>
<organism evidence="7 8">
    <name type="scientific">Atta cephalotes</name>
    <name type="common">Leafcutter ant</name>
    <dbReference type="NCBI Taxonomy" id="12957"/>
    <lineage>
        <taxon>Eukaryota</taxon>
        <taxon>Metazoa</taxon>
        <taxon>Ecdysozoa</taxon>
        <taxon>Arthropoda</taxon>
        <taxon>Hexapoda</taxon>
        <taxon>Insecta</taxon>
        <taxon>Pterygota</taxon>
        <taxon>Neoptera</taxon>
        <taxon>Endopterygota</taxon>
        <taxon>Hymenoptera</taxon>
        <taxon>Apocrita</taxon>
        <taxon>Aculeata</taxon>
        <taxon>Formicoidea</taxon>
        <taxon>Formicidae</taxon>
        <taxon>Myrmicinae</taxon>
        <taxon>Atta</taxon>
    </lineage>
</organism>
<dbReference type="EMBL" id="ADTU01008164">
    <property type="status" value="NOT_ANNOTATED_CDS"/>
    <property type="molecule type" value="Genomic_DNA"/>
</dbReference>
<dbReference type="EnsemblMetazoa" id="XM_012209128.1">
    <property type="protein sequence ID" value="XP_012064518.1"/>
    <property type="gene ID" value="LOC105627851"/>
</dbReference>
<comment type="subcellular location">
    <subcellularLocation>
        <location evidence="1">Nucleus</location>
    </subcellularLocation>
</comment>
<dbReference type="InParanoid" id="A0A158P410"/>
<evidence type="ECO:0000259" key="6">
    <source>
        <dbReference type="SMART" id="SM00415"/>
    </source>
</evidence>
<dbReference type="InterPro" id="IPR000232">
    <property type="entry name" value="HSF_DNA-bd"/>
</dbReference>
<evidence type="ECO:0000256" key="4">
    <source>
        <dbReference type="ARBA" id="ARBA00023242"/>
    </source>
</evidence>
<gene>
    <name evidence="7" type="primary">105627851</name>
</gene>
<dbReference type="Gene3D" id="1.10.10.10">
    <property type="entry name" value="Winged helix-like DNA-binding domain superfamily/Winged helix DNA-binding domain"/>
    <property type="match status" value="1"/>
</dbReference>
<dbReference type="PANTHER" id="PTHR10015">
    <property type="entry name" value="HEAT SHOCK TRANSCRIPTION FACTOR"/>
    <property type="match status" value="1"/>
</dbReference>
<keyword evidence="8" id="KW-1185">Reference proteome</keyword>
<comment type="similarity">
    <text evidence="2 5">Belongs to the HSF family.</text>
</comment>
<feature type="domain" description="HSF-type DNA-binding" evidence="6">
    <location>
        <begin position="8"/>
        <end position="114"/>
    </location>
</feature>
<dbReference type="GO" id="GO:0005634">
    <property type="term" value="C:nucleus"/>
    <property type="evidence" value="ECO:0007669"/>
    <property type="project" value="UniProtKB-SubCell"/>
</dbReference>
<dbReference type="KEGG" id="acep:105627851"/>
<dbReference type="SMART" id="SM00415">
    <property type="entry name" value="HSF"/>
    <property type="match status" value="1"/>
</dbReference>
<dbReference type="InterPro" id="IPR036390">
    <property type="entry name" value="WH_DNA-bd_sf"/>
</dbReference>
<dbReference type="PANTHER" id="PTHR10015:SF465">
    <property type="entry name" value="HSF-TYPE DNA-BINDING DOMAIN-CONTAINING PROTEIN"/>
    <property type="match status" value="1"/>
</dbReference>
<evidence type="ECO:0000256" key="3">
    <source>
        <dbReference type="ARBA" id="ARBA00023125"/>
    </source>
</evidence>
<keyword evidence="3" id="KW-0238">DNA-binding</keyword>
<sequence length="347" mass="41099">MYEDCVLQSMRFPQKLWRIVNECETGAIRWGANGDTILLNYKRFQTEYLDTRRPIFKTSNITSFIRQLNLYGFRKVTYHGRDPACNSCNPHVHEFLHDNFRADRIDMLSKVCRKTGGKSRCSQHEVAKNEEESPRLETNRVSRLKLCQLALTETLEQITQEYRREHDQGKKLIITKDNTLKQIRNTQEDTVPVLYEIEFNNVPNQKPTIERNIKYSAYQFLPTKTNTSFERKMISPPQRIALIDKRDYNRTDIIDIHQEKTEILASEADQKEIIIKEKMAENQGNCAWREEKEEMEAKNREGQEVEELKEEEIRETLKKMKNKKTMGSMEYINGIPMEVWKYAEDTL</sequence>
<dbReference type="Pfam" id="PF00447">
    <property type="entry name" value="HSF_DNA-bind"/>
    <property type="match status" value="1"/>
</dbReference>
<protein>
    <recommendedName>
        <fullName evidence="6">HSF-type DNA-binding domain-containing protein</fullName>
    </recommendedName>
</protein>
<reference evidence="8" key="1">
    <citation type="journal article" date="2011" name="PLoS Genet.">
        <title>The genome sequence of the leaf-cutter ant Atta cephalotes reveals insights into its obligate symbiotic lifestyle.</title>
        <authorList>
            <person name="Suen G."/>
            <person name="Teiling C."/>
            <person name="Li L."/>
            <person name="Holt C."/>
            <person name="Abouheif E."/>
            <person name="Bornberg-Bauer E."/>
            <person name="Bouffard P."/>
            <person name="Caldera E.J."/>
            <person name="Cash E."/>
            <person name="Cavanaugh A."/>
            <person name="Denas O."/>
            <person name="Elhaik E."/>
            <person name="Fave M.J."/>
            <person name="Gadau J."/>
            <person name="Gibson J.D."/>
            <person name="Graur D."/>
            <person name="Grubbs K.J."/>
            <person name="Hagen D.E."/>
            <person name="Harkins T.T."/>
            <person name="Helmkampf M."/>
            <person name="Hu H."/>
            <person name="Johnson B.R."/>
            <person name="Kim J."/>
            <person name="Marsh S.E."/>
            <person name="Moeller J.A."/>
            <person name="Munoz-Torres M.C."/>
            <person name="Murphy M.C."/>
            <person name="Naughton M.C."/>
            <person name="Nigam S."/>
            <person name="Overson R."/>
            <person name="Rajakumar R."/>
            <person name="Reese J.T."/>
            <person name="Scott J.J."/>
            <person name="Smith C.R."/>
            <person name="Tao S."/>
            <person name="Tsutsui N.D."/>
            <person name="Viljakainen L."/>
            <person name="Wissler L."/>
            <person name="Yandell M.D."/>
            <person name="Zimmer F."/>
            <person name="Taylor J."/>
            <person name="Slater S.C."/>
            <person name="Clifton S.W."/>
            <person name="Warren W.C."/>
            <person name="Elsik C.G."/>
            <person name="Smith C.D."/>
            <person name="Weinstock G.M."/>
            <person name="Gerardo N.M."/>
            <person name="Currie C.R."/>
        </authorList>
    </citation>
    <scope>NUCLEOTIDE SEQUENCE [LARGE SCALE GENOMIC DNA]</scope>
</reference>
<evidence type="ECO:0000256" key="1">
    <source>
        <dbReference type="ARBA" id="ARBA00004123"/>
    </source>
</evidence>
<dbReference type="EMBL" id="ADTU01008165">
    <property type="status" value="NOT_ANNOTATED_CDS"/>
    <property type="molecule type" value="Genomic_DNA"/>
</dbReference>
<reference evidence="7" key="2">
    <citation type="submission" date="2016-04" db="UniProtKB">
        <authorList>
            <consortium name="EnsemblMetazoa"/>
        </authorList>
    </citation>
    <scope>IDENTIFICATION</scope>
</reference>
<evidence type="ECO:0000256" key="2">
    <source>
        <dbReference type="ARBA" id="ARBA00006403"/>
    </source>
</evidence>
<dbReference type="GO" id="GO:0043565">
    <property type="term" value="F:sequence-specific DNA binding"/>
    <property type="evidence" value="ECO:0007669"/>
    <property type="project" value="InterPro"/>
</dbReference>
<dbReference type="Proteomes" id="UP000005205">
    <property type="component" value="Unassembled WGS sequence"/>
</dbReference>
<dbReference type="SUPFAM" id="SSF46785">
    <property type="entry name" value="Winged helix' DNA-binding domain"/>
    <property type="match status" value="1"/>
</dbReference>
<dbReference type="InterPro" id="IPR036388">
    <property type="entry name" value="WH-like_DNA-bd_sf"/>
</dbReference>
<evidence type="ECO:0000256" key="5">
    <source>
        <dbReference type="RuleBase" id="RU004020"/>
    </source>
</evidence>
<accession>A0A158P410</accession>
<evidence type="ECO:0000313" key="8">
    <source>
        <dbReference type="Proteomes" id="UP000005205"/>
    </source>
</evidence>
<evidence type="ECO:0000313" key="7">
    <source>
        <dbReference type="EnsemblMetazoa" id="XP_012064518.1"/>
    </source>
</evidence>
<dbReference type="OrthoDB" id="6418155at2759"/>
<dbReference type="eggNOG" id="KOG0627">
    <property type="taxonomic scope" value="Eukaryota"/>
</dbReference>
<keyword evidence="4" id="KW-0539">Nucleus</keyword>
<proteinExistence type="inferred from homology"/>
<name>A0A158P410_ATTCE</name>
<dbReference type="STRING" id="12957.A0A158P410"/>
<dbReference type="GO" id="GO:0003700">
    <property type="term" value="F:DNA-binding transcription factor activity"/>
    <property type="evidence" value="ECO:0007669"/>
    <property type="project" value="InterPro"/>
</dbReference>